<dbReference type="PANTHER" id="PTHR30222">
    <property type="entry name" value="SPERMIDINE/PUTRESCINE-BINDING PERIPLASMIC PROTEIN"/>
    <property type="match status" value="1"/>
</dbReference>
<dbReference type="GO" id="GO:0042597">
    <property type="term" value="C:periplasmic space"/>
    <property type="evidence" value="ECO:0007669"/>
    <property type="project" value="UniProtKB-SubCell"/>
</dbReference>
<evidence type="ECO:0000256" key="1">
    <source>
        <dbReference type="ARBA" id="ARBA00004418"/>
    </source>
</evidence>
<dbReference type="Proteomes" id="UP000886632">
    <property type="component" value="Unassembled WGS sequence"/>
</dbReference>
<name>A0A935IMW5_9MICO</name>
<sequence length="413" mass="45321">MRRSEPPRDPQARALASLAASSLSRRRLLSGAGLGLAGAGLAACAPPLPPAATGPTGPKLPVDKSATDKTVAFANWTAYLDYDEEAKNYPTLEAFIKETGIQASYTEDIEDNDAYVSKIKPQLQATPPQDINRDIFALTDWMANRVIRDGLVQPLDLIRMPHAANLLDSLKDVSFDPGRKYSLTWQSGFAGIGYDKSKVGRELKSLSDLWADDLKGKVVALSEMRDTLGLIMQSQGVDISGSFTKDQVSKAMDEVSKRIADQNIRRIKGNSYMEDLKSGNAIAGIVWSGDLFILRAETENENWEFVIPDSGGTLWSDNMMIPITSTHRRNAMALMDYYYRPDVAAQVAAYVNYVCPVVGAQAELAKTDPELAESPFIFPTSEWIAEHKIQGFRALDAQEDADYSAMWAKVVGN</sequence>
<dbReference type="CDD" id="cd13590">
    <property type="entry name" value="PBP2_PotD_PotF_like"/>
    <property type="match status" value="1"/>
</dbReference>
<accession>A0A935IMW5</accession>
<dbReference type="InterPro" id="IPR001188">
    <property type="entry name" value="Sperm_putr-bd"/>
</dbReference>
<dbReference type="Proteomes" id="UP000718281">
    <property type="component" value="Unassembled WGS sequence"/>
</dbReference>
<dbReference type="PRINTS" id="PR00909">
    <property type="entry name" value="SPERMDNBNDNG"/>
</dbReference>
<dbReference type="PANTHER" id="PTHR30222:SF17">
    <property type="entry name" value="SPERMIDINE_PUTRESCINE-BINDING PERIPLASMIC PROTEIN"/>
    <property type="match status" value="1"/>
</dbReference>
<dbReference type="Pfam" id="PF13416">
    <property type="entry name" value="SBP_bac_8"/>
    <property type="match status" value="1"/>
</dbReference>
<organism evidence="6 9">
    <name type="scientific">Candidatus Phosphoribacter hodrii</name>
    <dbReference type="NCBI Taxonomy" id="2953743"/>
    <lineage>
        <taxon>Bacteria</taxon>
        <taxon>Bacillati</taxon>
        <taxon>Actinomycetota</taxon>
        <taxon>Actinomycetes</taxon>
        <taxon>Micrococcales</taxon>
        <taxon>Dermatophilaceae</taxon>
        <taxon>Candidatus Phosphoribacter</taxon>
    </lineage>
</organism>
<dbReference type="Proteomes" id="UP000726105">
    <property type="component" value="Unassembled WGS sequence"/>
</dbReference>
<gene>
    <name evidence="5" type="ORF">IPF40_12550</name>
    <name evidence="6" type="ORF">IPI13_13315</name>
    <name evidence="7" type="ORF">IPP00_10635</name>
</gene>
<keyword evidence="4" id="KW-0574">Periplasm</keyword>
<evidence type="ECO:0000313" key="5">
    <source>
        <dbReference type="EMBL" id="MBK6301829.1"/>
    </source>
</evidence>
<evidence type="ECO:0000256" key="2">
    <source>
        <dbReference type="ARBA" id="ARBA00022448"/>
    </source>
</evidence>
<comment type="subcellular location">
    <subcellularLocation>
        <location evidence="1">Periplasm</location>
    </subcellularLocation>
</comment>
<evidence type="ECO:0000256" key="4">
    <source>
        <dbReference type="ARBA" id="ARBA00022764"/>
    </source>
</evidence>
<evidence type="ECO:0000313" key="6">
    <source>
        <dbReference type="EMBL" id="MBK7274096.1"/>
    </source>
</evidence>
<dbReference type="AlphaFoldDB" id="A0A935IMW5"/>
<dbReference type="SUPFAM" id="SSF53850">
    <property type="entry name" value="Periplasmic binding protein-like II"/>
    <property type="match status" value="1"/>
</dbReference>
<dbReference type="PROSITE" id="PS51318">
    <property type="entry name" value="TAT"/>
    <property type="match status" value="1"/>
</dbReference>
<evidence type="ECO:0000313" key="7">
    <source>
        <dbReference type="EMBL" id="MBL0004409.1"/>
    </source>
</evidence>
<reference evidence="8 9" key="1">
    <citation type="submission" date="2020-10" db="EMBL/GenBank/DDBJ databases">
        <title>Connecting structure to function with the recovery of over 1000 high-quality activated sludge metagenome-assembled genomes encoding full-length rRNA genes using long-read sequencing.</title>
        <authorList>
            <person name="Singleton C.M."/>
            <person name="Petriglieri F."/>
            <person name="Kristensen J.M."/>
            <person name="Kirkegaard R.H."/>
            <person name="Michaelsen T.Y."/>
            <person name="Andersen M.H."/>
            <person name="Karst S.M."/>
            <person name="Dueholm M.S."/>
            <person name="Nielsen P.H."/>
            <person name="Albertsen M."/>
        </authorList>
    </citation>
    <scope>NUCLEOTIDE SEQUENCE [LARGE SCALE GENOMIC DNA]</scope>
    <source>
        <strain evidence="5">AalE_18-Q3-R2-46_BAT3C.188</strain>
        <strain evidence="6">Ega_18-Q3-R5-49_MAXAC.001</strain>
        <strain evidence="7">Ribe_18-Q3-R11-54_MAXAC.001</strain>
    </source>
</reference>
<dbReference type="EMBL" id="JADKGK010000020">
    <property type="protein sequence ID" value="MBL0004409.1"/>
    <property type="molecule type" value="Genomic_DNA"/>
</dbReference>
<protein>
    <submittedName>
        <fullName evidence="6">Spermidine/putrescine ABC transporter substrate-binding protein</fullName>
    </submittedName>
</protein>
<evidence type="ECO:0000256" key="3">
    <source>
        <dbReference type="ARBA" id="ARBA00022729"/>
    </source>
</evidence>
<dbReference type="GO" id="GO:0015846">
    <property type="term" value="P:polyamine transport"/>
    <property type="evidence" value="ECO:0007669"/>
    <property type="project" value="InterPro"/>
</dbReference>
<dbReference type="InterPro" id="IPR006311">
    <property type="entry name" value="TAT_signal"/>
</dbReference>
<keyword evidence="2" id="KW-0813">Transport</keyword>
<evidence type="ECO:0000313" key="9">
    <source>
        <dbReference type="Proteomes" id="UP000726105"/>
    </source>
</evidence>
<comment type="caution">
    <text evidence="6">The sequence shown here is derived from an EMBL/GenBank/DDBJ whole genome shotgun (WGS) entry which is preliminary data.</text>
</comment>
<dbReference type="GO" id="GO:0019808">
    <property type="term" value="F:polyamine binding"/>
    <property type="evidence" value="ECO:0007669"/>
    <property type="project" value="InterPro"/>
</dbReference>
<keyword evidence="3" id="KW-0732">Signal</keyword>
<dbReference type="Gene3D" id="3.40.190.10">
    <property type="entry name" value="Periplasmic binding protein-like II"/>
    <property type="match status" value="2"/>
</dbReference>
<dbReference type="InterPro" id="IPR006059">
    <property type="entry name" value="SBP"/>
</dbReference>
<dbReference type="EMBL" id="JADJIB010000004">
    <property type="protein sequence ID" value="MBK7274096.1"/>
    <property type="molecule type" value="Genomic_DNA"/>
</dbReference>
<proteinExistence type="predicted"/>
<evidence type="ECO:0000313" key="8">
    <source>
        <dbReference type="Proteomes" id="UP000718281"/>
    </source>
</evidence>
<dbReference type="EMBL" id="JADIXZ010000005">
    <property type="protein sequence ID" value="MBK6301829.1"/>
    <property type="molecule type" value="Genomic_DNA"/>
</dbReference>